<protein>
    <submittedName>
        <fullName evidence="3">Uncharacterized protein</fullName>
    </submittedName>
</protein>
<keyword evidence="2" id="KW-0812">Transmembrane</keyword>
<feature type="coiled-coil region" evidence="1">
    <location>
        <begin position="55"/>
        <end position="93"/>
    </location>
</feature>
<keyword evidence="2" id="KW-1133">Transmembrane helix</keyword>
<keyword evidence="1" id="KW-0175">Coiled coil</keyword>
<organism evidence="3 4">
    <name type="scientific">Candidatus Fischerbacteria bacterium RBG_13_37_8</name>
    <dbReference type="NCBI Taxonomy" id="1817863"/>
    <lineage>
        <taxon>Bacteria</taxon>
        <taxon>Candidatus Fischeribacteriota</taxon>
    </lineage>
</organism>
<comment type="caution">
    <text evidence="3">The sequence shown here is derived from an EMBL/GenBank/DDBJ whole genome shotgun (WGS) entry which is preliminary data.</text>
</comment>
<reference evidence="3 4" key="1">
    <citation type="journal article" date="2016" name="Nat. Commun.">
        <title>Thousands of microbial genomes shed light on interconnected biogeochemical processes in an aquifer system.</title>
        <authorList>
            <person name="Anantharaman K."/>
            <person name="Brown C.T."/>
            <person name="Hug L.A."/>
            <person name="Sharon I."/>
            <person name="Castelle C.J."/>
            <person name="Probst A.J."/>
            <person name="Thomas B.C."/>
            <person name="Singh A."/>
            <person name="Wilkins M.J."/>
            <person name="Karaoz U."/>
            <person name="Brodie E.L."/>
            <person name="Williams K.H."/>
            <person name="Hubbard S.S."/>
            <person name="Banfield J.F."/>
        </authorList>
    </citation>
    <scope>NUCLEOTIDE SEQUENCE [LARGE SCALE GENOMIC DNA]</scope>
</reference>
<gene>
    <name evidence="3" type="ORF">A2Y62_09580</name>
</gene>
<evidence type="ECO:0000256" key="2">
    <source>
        <dbReference type="SAM" id="Phobius"/>
    </source>
</evidence>
<evidence type="ECO:0000256" key="1">
    <source>
        <dbReference type="SAM" id="Coils"/>
    </source>
</evidence>
<keyword evidence="2" id="KW-0472">Membrane</keyword>
<dbReference type="STRING" id="1817863.A2Y62_09580"/>
<feature type="transmembrane region" description="Helical" evidence="2">
    <location>
        <begin position="29"/>
        <end position="50"/>
    </location>
</feature>
<sequence length="248" mass="29492">MKDYPRQIIISVLSGLIVYILLWRLSLDVYKIILCVIFALIYTHIVKLYFLIPERKQHKSDIKKLSQEHESEKNNLQNEIAQMNEQKTAETDEEKKIQVKIEKFKNTTAKLGPLFKTDTEINFHNAFSEILSLSAMDKVNKDHANLFLFNIKLLNERHDFLQNIIRNEKCTLERMVAFLDLFINQVELTCKEINKYYQPQKWQKKDHPMTNKLASKYKDFITEINNFYSNEFPGKDAYESLEFLLEML</sequence>
<dbReference type="AlphaFoldDB" id="A0A1F5V5Q0"/>
<feature type="transmembrane region" description="Helical" evidence="2">
    <location>
        <begin position="7"/>
        <end position="23"/>
    </location>
</feature>
<dbReference type="Proteomes" id="UP000178943">
    <property type="component" value="Unassembled WGS sequence"/>
</dbReference>
<evidence type="ECO:0000313" key="3">
    <source>
        <dbReference type="EMBL" id="OGF58753.1"/>
    </source>
</evidence>
<accession>A0A1F5V5Q0</accession>
<evidence type="ECO:0000313" key="4">
    <source>
        <dbReference type="Proteomes" id="UP000178943"/>
    </source>
</evidence>
<name>A0A1F5V5Q0_9BACT</name>
<proteinExistence type="predicted"/>
<dbReference type="EMBL" id="MFGW01000232">
    <property type="protein sequence ID" value="OGF58753.1"/>
    <property type="molecule type" value="Genomic_DNA"/>
</dbReference>